<evidence type="ECO:0000313" key="7">
    <source>
        <dbReference type="EMBL" id="ABE04465.1"/>
    </source>
</evidence>
<feature type="domain" description="Autotransporter" evidence="6">
    <location>
        <begin position="104"/>
        <end position="366"/>
    </location>
</feature>
<accession>Q1RJJ9</accession>
<feature type="compositionally biased region" description="Basic and acidic residues" evidence="5">
    <location>
        <begin position="23"/>
        <end position="45"/>
    </location>
</feature>
<dbReference type="SMART" id="SM00869">
    <property type="entry name" value="Autotransporter"/>
    <property type="match status" value="1"/>
</dbReference>
<evidence type="ECO:0000256" key="3">
    <source>
        <dbReference type="ARBA" id="ARBA00022692"/>
    </source>
</evidence>
<evidence type="ECO:0000256" key="5">
    <source>
        <dbReference type="SAM" id="MobiDB-lite"/>
    </source>
</evidence>
<dbReference type="PROSITE" id="PS51208">
    <property type="entry name" value="AUTOTRANSPORTER"/>
    <property type="match status" value="1"/>
</dbReference>
<keyword evidence="2" id="KW-0472">Membrane</keyword>
<dbReference type="Pfam" id="PF03797">
    <property type="entry name" value="Autotransporter"/>
    <property type="match status" value="1"/>
</dbReference>
<evidence type="ECO:0000256" key="4">
    <source>
        <dbReference type="ARBA" id="ARBA00023237"/>
    </source>
</evidence>
<sequence length="366" mass="41151">MTQHNFDANNSLNENIDNLAKNEVADNHNLTDESKINSTTEKDFENSENNLVHYANNSLTSTKDSTTTEFAPRRVVNNTDILISNIDNRLNSLTRSFAALAAGDEEQIYGFYINPFIGKATQKETKEISRYHSTSKGTIIGHDAHLNDSLQLGANFTRVETKFNFPRYKTTVRSNYYSLYGLYTPSNQNIFTSIIGIYGISDIINFNQIKNTHKAYTSTIQVMLGSNYKLFSTTHIKPMLGLKYSKIREASYLEDNLSIASVKERTIEGILGVKLANSNTLKSVIITPEIYAFAHKNIKSKIPSAQTNIIDNRILPIYIRKLPLSFSYGAKLSLKTKSIEIGINYNGTKANKFISHLGSINFKINL</sequence>
<dbReference type="SUPFAM" id="SSF103515">
    <property type="entry name" value="Autotransporter"/>
    <property type="match status" value="1"/>
</dbReference>
<feature type="region of interest" description="Disordered" evidence="5">
    <location>
        <begin position="23"/>
        <end position="48"/>
    </location>
</feature>
<dbReference type="InterPro" id="IPR005546">
    <property type="entry name" value="Autotransporte_beta"/>
</dbReference>
<dbReference type="HOGENOM" id="CLU_756218_0_0_5"/>
<dbReference type="GO" id="GO:0009279">
    <property type="term" value="C:cell outer membrane"/>
    <property type="evidence" value="ECO:0007669"/>
    <property type="project" value="UniProtKB-SubCell"/>
</dbReference>
<reference evidence="7 8" key="1">
    <citation type="journal article" date="2006" name="PLoS Genet.">
        <title>Genome sequence of Rickettsia bellii illuminates the role of amoebae in gene exchanges between intracellular pathogens.</title>
        <authorList>
            <person name="Ogata H."/>
            <person name="La Scola B."/>
            <person name="Audic S."/>
            <person name="Renesto P."/>
            <person name="Blanc G."/>
            <person name="Robert C."/>
            <person name="Fournier P.-E."/>
            <person name="Claverie J.-M."/>
            <person name="Raoult D."/>
        </authorList>
    </citation>
    <scope>NUCLEOTIDE SEQUENCE [LARGE SCALE GENOMIC DNA]</scope>
    <source>
        <strain evidence="7 8">RML369-C</strain>
    </source>
</reference>
<gene>
    <name evidence="7" type="primary">sca14</name>
    <name evidence="7" type="ordered locus">RBE_0384</name>
</gene>
<dbReference type="Proteomes" id="UP000001951">
    <property type="component" value="Chromosome"/>
</dbReference>
<protein>
    <submittedName>
        <fullName evidence="7">Outer membrane protein Sca14</fullName>
    </submittedName>
</protein>
<dbReference type="Gene3D" id="2.40.128.130">
    <property type="entry name" value="Autotransporter beta-domain"/>
    <property type="match status" value="1"/>
</dbReference>
<proteinExistence type="predicted"/>
<dbReference type="eggNOG" id="COG3468">
    <property type="taxonomic scope" value="Bacteria"/>
</dbReference>
<dbReference type="InterPro" id="IPR006315">
    <property type="entry name" value="OM_autotransptr_brl_dom"/>
</dbReference>
<organism evidence="7 8">
    <name type="scientific">Rickettsia bellii (strain RML369-C)</name>
    <dbReference type="NCBI Taxonomy" id="336407"/>
    <lineage>
        <taxon>Bacteria</taxon>
        <taxon>Pseudomonadati</taxon>
        <taxon>Pseudomonadota</taxon>
        <taxon>Alphaproteobacteria</taxon>
        <taxon>Rickettsiales</taxon>
        <taxon>Rickettsiaceae</taxon>
        <taxon>Rickettsieae</taxon>
        <taxon>Rickettsia</taxon>
        <taxon>belli group</taxon>
    </lineage>
</organism>
<dbReference type="NCBIfam" id="TIGR01414">
    <property type="entry name" value="autotrans_barl"/>
    <property type="match status" value="1"/>
</dbReference>
<evidence type="ECO:0000256" key="2">
    <source>
        <dbReference type="ARBA" id="ARBA00022452"/>
    </source>
</evidence>
<evidence type="ECO:0000256" key="1">
    <source>
        <dbReference type="ARBA" id="ARBA00004442"/>
    </source>
</evidence>
<keyword evidence="4" id="KW-0998">Cell outer membrane</keyword>
<name>Q1RJJ9_RICBR</name>
<evidence type="ECO:0000259" key="6">
    <source>
        <dbReference type="PROSITE" id="PS51208"/>
    </source>
</evidence>
<dbReference type="InterPro" id="IPR036709">
    <property type="entry name" value="Autotransporte_beta_dom_sf"/>
</dbReference>
<dbReference type="KEGG" id="rbe:RBE_0384"/>
<dbReference type="EMBL" id="CP000087">
    <property type="protein sequence ID" value="ABE04465.1"/>
    <property type="molecule type" value="Genomic_DNA"/>
</dbReference>
<keyword evidence="2" id="KW-1134">Transmembrane beta strand</keyword>
<dbReference type="RefSeq" id="WP_011477074.1">
    <property type="nucleotide sequence ID" value="NC_007940.1"/>
</dbReference>
<evidence type="ECO:0000313" key="8">
    <source>
        <dbReference type="Proteomes" id="UP000001951"/>
    </source>
</evidence>
<keyword evidence="3" id="KW-0812">Transmembrane</keyword>
<comment type="subcellular location">
    <subcellularLocation>
        <location evidence="1">Cell outer membrane</location>
    </subcellularLocation>
</comment>
<dbReference type="AlphaFoldDB" id="Q1RJJ9"/>